<dbReference type="InterPro" id="IPR032595">
    <property type="entry name" value="DUF4905"/>
</dbReference>
<sequence>MLQRKFSHVFDGVVWNTVVLPDENVLLLEVRDHARKQVTFSALHYEDDRFLWHGKVLEEPWWVALADAADGMVLMTLYIDTNNPDRKGMLAYTLADLQLQWWHNDFTLARRQDDCLYGFSSGVGSKPLVLALHSGKEIPAPSAVVPTAPDVVLRPQQYGDGTEYFRTVAKFLREKLNLSVVLSLEYVEYNGKIFIAYYTQEQGLVSHLTVWSDTGELLLQEKTGEHLKGIGQDTFFILSGCLFFVKNKHELISYFL</sequence>
<comment type="caution">
    <text evidence="1">The sequence shown here is derived from an EMBL/GenBank/DDBJ whole genome shotgun (WGS) entry which is preliminary data.</text>
</comment>
<organism evidence="1 2">
    <name type="scientific">Dawidia cretensis</name>
    <dbReference type="NCBI Taxonomy" id="2782350"/>
    <lineage>
        <taxon>Bacteria</taxon>
        <taxon>Pseudomonadati</taxon>
        <taxon>Bacteroidota</taxon>
        <taxon>Cytophagia</taxon>
        <taxon>Cytophagales</taxon>
        <taxon>Chryseotaleaceae</taxon>
        <taxon>Dawidia</taxon>
    </lineage>
</organism>
<dbReference type="EMBL" id="JAHESE010000010">
    <property type="protein sequence ID" value="MBT1709060.1"/>
    <property type="molecule type" value="Genomic_DNA"/>
</dbReference>
<dbReference type="Pfam" id="PF16248">
    <property type="entry name" value="DUF4905"/>
    <property type="match status" value="1"/>
</dbReference>
<reference evidence="1 2" key="1">
    <citation type="submission" date="2021-05" db="EMBL/GenBank/DDBJ databases">
        <title>A Polyphasic approach of four new species of the genus Ohtaekwangia: Ohtaekwangia histidinii sp. nov., Ohtaekwangia cretensis sp. nov., Ohtaekwangia indiensis sp. nov., Ohtaekwangia reichenbachii sp. nov. from diverse environment.</title>
        <authorList>
            <person name="Octaviana S."/>
        </authorList>
    </citation>
    <scope>NUCLEOTIDE SEQUENCE [LARGE SCALE GENOMIC DNA]</scope>
    <source>
        <strain evidence="1 2">PWU5</strain>
    </source>
</reference>
<name>A0AAP2DXC0_9BACT</name>
<evidence type="ECO:0000313" key="1">
    <source>
        <dbReference type="EMBL" id="MBT1709060.1"/>
    </source>
</evidence>
<dbReference type="Proteomes" id="UP001319080">
    <property type="component" value="Unassembled WGS sequence"/>
</dbReference>
<gene>
    <name evidence="1" type="ORF">KK062_12535</name>
</gene>
<dbReference type="AlphaFoldDB" id="A0AAP2DXC0"/>
<protein>
    <submittedName>
        <fullName evidence="1">DUF4905 domain-containing protein</fullName>
    </submittedName>
</protein>
<accession>A0AAP2DXC0</accession>
<evidence type="ECO:0000313" key="2">
    <source>
        <dbReference type="Proteomes" id="UP001319080"/>
    </source>
</evidence>
<proteinExistence type="predicted"/>
<dbReference type="RefSeq" id="WP_254084642.1">
    <property type="nucleotide sequence ID" value="NZ_JAHESE010000010.1"/>
</dbReference>
<keyword evidence="2" id="KW-1185">Reference proteome</keyword>